<evidence type="ECO:0000256" key="4">
    <source>
        <dbReference type="RuleBase" id="RU000461"/>
    </source>
</evidence>
<dbReference type="GO" id="GO:0016712">
    <property type="term" value="F:oxidoreductase activity, acting on paired donors, with incorporation or reduction of molecular oxygen, reduced flavin or flavoprotein as one donor, and incorporation of one atom of oxygen"/>
    <property type="evidence" value="ECO:0007669"/>
    <property type="project" value="UniProtKB-EC"/>
</dbReference>
<name>A0A0D2JZU7_9CHLO</name>
<feature type="compositionally biased region" description="Low complexity" evidence="5">
    <location>
        <begin position="296"/>
        <end position="305"/>
    </location>
</feature>
<dbReference type="Gene3D" id="1.10.630.10">
    <property type="entry name" value="Cytochrome P450"/>
    <property type="match status" value="2"/>
</dbReference>
<dbReference type="InterPro" id="IPR036396">
    <property type="entry name" value="Cyt_P450_sf"/>
</dbReference>
<dbReference type="OrthoDB" id="1470350at2759"/>
<dbReference type="EC" id="1.14.14.1" evidence="6"/>
<feature type="binding site" description="axial binding residue" evidence="3">
    <location>
        <position position="495"/>
    </location>
    <ligand>
        <name>heme</name>
        <dbReference type="ChEBI" id="CHEBI:30413"/>
    </ligand>
    <ligandPart>
        <name>Fe</name>
        <dbReference type="ChEBI" id="CHEBI:18248"/>
    </ligandPart>
</feature>
<dbReference type="InterPro" id="IPR001128">
    <property type="entry name" value="Cyt_P450"/>
</dbReference>
<organism evidence="6 7">
    <name type="scientific">Monoraphidium neglectum</name>
    <dbReference type="NCBI Taxonomy" id="145388"/>
    <lineage>
        <taxon>Eukaryota</taxon>
        <taxon>Viridiplantae</taxon>
        <taxon>Chlorophyta</taxon>
        <taxon>core chlorophytes</taxon>
        <taxon>Chlorophyceae</taxon>
        <taxon>CS clade</taxon>
        <taxon>Sphaeropleales</taxon>
        <taxon>Selenastraceae</taxon>
        <taxon>Monoraphidium</taxon>
    </lineage>
</organism>
<dbReference type="Proteomes" id="UP000054498">
    <property type="component" value="Unassembled WGS sequence"/>
</dbReference>
<dbReference type="RefSeq" id="XP_013903037.1">
    <property type="nucleotide sequence ID" value="XM_014047583.1"/>
</dbReference>
<dbReference type="KEGG" id="mng:MNEG_3941"/>
<keyword evidence="3 4" id="KW-0349">Heme</keyword>
<protein>
    <submittedName>
        <fullName evidence="6">Cytochrome P450, family 4, subfamily v, polypeptide 3</fullName>
        <ecNumber evidence="6">1.14.14.1</ecNumber>
    </submittedName>
</protein>
<comment type="cofactor">
    <cofactor evidence="1 3">
        <name>heme</name>
        <dbReference type="ChEBI" id="CHEBI:30413"/>
    </cofactor>
</comment>
<dbReference type="PROSITE" id="PS00086">
    <property type="entry name" value="CYTOCHROME_P450"/>
    <property type="match status" value="1"/>
</dbReference>
<feature type="region of interest" description="Disordered" evidence="5">
    <location>
        <begin position="245"/>
        <end position="308"/>
    </location>
</feature>
<dbReference type="PANTHER" id="PTHR24305">
    <property type="entry name" value="CYTOCHROME P450"/>
    <property type="match status" value="1"/>
</dbReference>
<dbReference type="GeneID" id="25736819"/>
<proteinExistence type="inferred from homology"/>
<keyword evidence="3 4" id="KW-0408">Iron</keyword>
<evidence type="ECO:0000256" key="3">
    <source>
        <dbReference type="PIRSR" id="PIRSR602401-1"/>
    </source>
</evidence>
<dbReference type="InterPro" id="IPR050121">
    <property type="entry name" value="Cytochrome_P450_monoxygenase"/>
</dbReference>
<evidence type="ECO:0000313" key="6">
    <source>
        <dbReference type="EMBL" id="KIZ04018.1"/>
    </source>
</evidence>
<comment type="similarity">
    <text evidence="2 4">Belongs to the cytochrome P450 family.</text>
</comment>
<keyword evidence="4" id="KW-0503">Monooxygenase</keyword>
<gene>
    <name evidence="6" type="ORF">MNEG_3941</name>
</gene>
<evidence type="ECO:0000313" key="7">
    <source>
        <dbReference type="Proteomes" id="UP000054498"/>
    </source>
</evidence>
<keyword evidence="4 6" id="KW-0560">Oxidoreductase</keyword>
<evidence type="ECO:0000256" key="2">
    <source>
        <dbReference type="ARBA" id="ARBA00010617"/>
    </source>
</evidence>
<dbReference type="GO" id="GO:0005506">
    <property type="term" value="F:iron ion binding"/>
    <property type="evidence" value="ECO:0007669"/>
    <property type="project" value="InterPro"/>
</dbReference>
<dbReference type="STRING" id="145388.A0A0D2JZU7"/>
<dbReference type="SUPFAM" id="SSF48264">
    <property type="entry name" value="Cytochrome P450"/>
    <property type="match status" value="1"/>
</dbReference>
<dbReference type="InterPro" id="IPR017972">
    <property type="entry name" value="Cyt_P450_CS"/>
</dbReference>
<evidence type="ECO:0000256" key="5">
    <source>
        <dbReference type="SAM" id="MobiDB-lite"/>
    </source>
</evidence>
<sequence length="547" mass="58153">MASHFFSGGNLETLLQDWARAYGPFVEWQVPGGPPVLVVTDPDAIREVYEIQQLPKSPRYMDLLPLLGAQSMVLTEGAVWKGQRDAFNPGFASAFLREAVPQFVDCTQHLVDCLEAAADEAEAAAAAATAEGRPPEAAAGAQAGVVMMHQLAILLTLEVILKVGFGEEALFLGEAGLTHPLYAAFSNLGRHVTHFLDNPSINWTKNLPWNKAKTERLNREYTALIMEILHRRLKAMGVDAAALGGSNSATTSTSGTPTSSGSPSPGGGCPMHAAVEAAAPAGCPAHAGEGHDEQRGGSSRGASPSGTGGGRTILDIAVQYSAGQGGGTIDVGTLRDQLMTFFAAGHDTTAALVAWTVNYLCQNPEAERKLAEEVASVLGPPPRADAGGAAAAAVRPSWQQLNEMRYMTCVLKETLRLRPPVGLLARWGPEGSSLRGYDTSGKVLVVGPYLQHTDPAAWGPDADQWRPERWEDPAGAAEGVHPYSYMPFSRGPRDCIGARFAMLEAKTILAMVYGRFKLEYAGRGPEEMLVSVTVHPKGGVPVRVTRR</sequence>
<dbReference type="GO" id="GO:0020037">
    <property type="term" value="F:heme binding"/>
    <property type="evidence" value="ECO:0007669"/>
    <property type="project" value="InterPro"/>
</dbReference>
<evidence type="ECO:0000256" key="1">
    <source>
        <dbReference type="ARBA" id="ARBA00001971"/>
    </source>
</evidence>
<keyword evidence="7" id="KW-1185">Reference proteome</keyword>
<dbReference type="EMBL" id="KK100740">
    <property type="protein sequence ID" value="KIZ04018.1"/>
    <property type="molecule type" value="Genomic_DNA"/>
</dbReference>
<feature type="compositionally biased region" description="Low complexity" evidence="5">
    <location>
        <begin position="270"/>
        <end position="287"/>
    </location>
</feature>
<accession>A0A0D2JZU7</accession>
<dbReference type="Pfam" id="PF00067">
    <property type="entry name" value="p450"/>
    <property type="match status" value="2"/>
</dbReference>
<reference evidence="6 7" key="1">
    <citation type="journal article" date="2013" name="BMC Genomics">
        <title>Reconstruction of the lipid metabolism for the microalga Monoraphidium neglectum from its genome sequence reveals characteristics suitable for biofuel production.</title>
        <authorList>
            <person name="Bogen C."/>
            <person name="Al-Dilaimi A."/>
            <person name="Albersmeier A."/>
            <person name="Wichmann J."/>
            <person name="Grundmann M."/>
            <person name="Rupp O."/>
            <person name="Lauersen K.J."/>
            <person name="Blifernez-Klassen O."/>
            <person name="Kalinowski J."/>
            <person name="Goesmann A."/>
            <person name="Mussgnug J.H."/>
            <person name="Kruse O."/>
        </authorList>
    </citation>
    <scope>NUCLEOTIDE SEQUENCE [LARGE SCALE GENOMIC DNA]</scope>
    <source>
        <strain evidence="6 7">SAG 48.87</strain>
    </source>
</reference>
<dbReference type="PANTHER" id="PTHR24305:SF166">
    <property type="entry name" value="CYTOCHROME P450 12A4, MITOCHONDRIAL-RELATED"/>
    <property type="match status" value="1"/>
</dbReference>
<dbReference type="PRINTS" id="PR00385">
    <property type="entry name" value="P450"/>
</dbReference>
<keyword evidence="3 4" id="KW-0479">Metal-binding</keyword>
<dbReference type="PRINTS" id="PR00463">
    <property type="entry name" value="EP450I"/>
</dbReference>
<dbReference type="InterPro" id="IPR002401">
    <property type="entry name" value="Cyt_P450_E_grp-I"/>
</dbReference>
<feature type="compositionally biased region" description="Low complexity" evidence="5">
    <location>
        <begin position="245"/>
        <end position="263"/>
    </location>
</feature>
<dbReference type="AlphaFoldDB" id="A0A0D2JZU7"/>